<feature type="transmembrane region" description="Helical" evidence="6">
    <location>
        <begin position="31"/>
        <end position="64"/>
    </location>
</feature>
<feature type="transmembrane region" description="Helical" evidence="6">
    <location>
        <begin position="325"/>
        <end position="358"/>
    </location>
</feature>
<feature type="transmembrane region" description="Helical" evidence="6">
    <location>
        <begin position="172"/>
        <end position="192"/>
    </location>
</feature>
<evidence type="ECO:0000256" key="4">
    <source>
        <dbReference type="ARBA" id="ARBA00022989"/>
    </source>
</evidence>
<feature type="transmembrane region" description="Helical" evidence="6">
    <location>
        <begin position="85"/>
        <end position="105"/>
    </location>
</feature>
<dbReference type="GO" id="GO:0055085">
    <property type="term" value="P:transmembrane transport"/>
    <property type="evidence" value="ECO:0007669"/>
    <property type="project" value="TreeGrafter"/>
</dbReference>
<evidence type="ECO:0000256" key="2">
    <source>
        <dbReference type="ARBA" id="ARBA00009773"/>
    </source>
</evidence>
<evidence type="ECO:0000256" key="5">
    <source>
        <dbReference type="ARBA" id="ARBA00023136"/>
    </source>
</evidence>
<comment type="subcellular location">
    <subcellularLocation>
        <location evidence="1">Membrane</location>
        <topology evidence="1">Multi-pass membrane protein</topology>
    </subcellularLocation>
</comment>
<feature type="transmembrane region" description="Helical" evidence="6">
    <location>
        <begin position="295"/>
        <end position="313"/>
    </location>
</feature>
<proteinExistence type="inferred from homology"/>
<dbReference type="Pfam" id="PF01594">
    <property type="entry name" value="AI-2E_transport"/>
    <property type="match status" value="1"/>
</dbReference>
<sequence>MLGEVTAGSRFDWEIHAILPQMNATRPNRDFAWILAAVLVTGVLLYLLSPILTPFLLAAILAYICHPLADRLEQLKLPRGAAAGIVIIVLGLVFFLLALILLPMIQTETSHFIASLPKYVDWLQTRAAPWLQTRLGITLPDAAGLKQLLSEHLQGAGSAAGSAAGWLKTGTLGIVSFVANLVLVPVVFFYLLRDWCVMVNWADELVPRRWHAKVRKLATEIDAVLSEFLRGQLSVMLIMAVFYTTGLWIAGLDYALPIGILAGLLVFVPYMGAISGMALATLAGLVQFSSLSGMIPVWVVFGIGQLMEGYVVVPRLVGERIGLHPVMVIFALLAFGEVFGFFGVLLALPISAILLVGLRHIRAAYQHSSLYQD</sequence>
<comment type="similarity">
    <text evidence="2">Belongs to the autoinducer-2 exporter (AI-2E) (TC 2.A.86) family.</text>
</comment>
<protein>
    <submittedName>
        <fullName evidence="7">AI-2E family transporter</fullName>
    </submittedName>
</protein>
<dbReference type="AlphaFoldDB" id="A0A512L3M6"/>
<evidence type="ECO:0000256" key="3">
    <source>
        <dbReference type="ARBA" id="ARBA00022692"/>
    </source>
</evidence>
<evidence type="ECO:0000256" key="1">
    <source>
        <dbReference type="ARBA" id="ARBA00004141"/>
    </source>
</evidence>
<dbReference type="EMBL" id="BKAD01000001">
    <property type="protein sequence ID" value="GEP29074.1"/>
    <property type="molecule type" value="Genomic_DNA"/>
</dbReference>
<dbReference type="PANTHER" id="PTHR21716:SF64">
    <property type="entry name" value="AI-2 TRANSPORT PROTEIN TQSA"/>
    <property type="match status" value="1"/>
</dbReference>
<keyword evidence="4 6" id="KW-1133">Transmembrane helix</keyword>
<feature type="transmembrane region" description="Helical" evidence="6">
    <location>
        <begin position="258"/>
        <end position="283"/>
    </location>
</feature>
<organism evidence="7 8">
    <name type="scientific">Sulfuriferula plumbiphila</name>
    <dbReference type="NCBI Taxonomy" id="171865"/>
    <lineage>
        <taxon>Bacteria</taxon>
        <taxon>Pseudomonadati</taxon>
        <taxon>Pseudomonadota</taxon>
        <taxon>Betaproteobacteria</taxon>
        <taxon>Nitrosomonadales</taxon>
        <taxon>Sulfuricellaceae</taxon>
        <taxon>Sulfuriferula</taxon>
    </lineage>
</organism>
<dbReference type="PANTHER" id="PTHR21716">
    <property type="entry name" value="TRANSMEMBRANE PROTEIN"/>
    <property type="match status" value="1"/>
</dbReference>
<dbReference type="Proteomes" id="UP000321337">
    <property type="component" value="Unassembled WGS sequence"/>
</dbReference>
<evidence type="ECO:0000313" key="8">
    <source>
        <dbReference type="Proteomes" id="UP000321337"/>
    </source>
</evidence>
<keyword evidence="5 6" id="KW-0472">Membrane</keyword>
<keyword evidence="3 6" id="KW-0812">Transmembrane</keyword>
<reference evidence="7 8" key="1">
    <citation type="submission" date="2019-07" db="EMBL/GenBank/DDBJ databases">
        <title>Whole genome shotgun sequence of Thiobacillus plumbophilus NBRC 107929.</title>
        <authorList>
            <person name="Hosoyama A."/>
            <person name="Uohara A."/>
            <person name="Ohji S."/>
            <person name="Ichikawa N."/>
        </authorList>
    </citation>
    <scope>NUCLEOTIDE SEQUENCE [LARGE SCALE GENOMIC DNA]</scope>
    <source>
        <strain evidence="7 8">NBRC 107929</strain>
    </source>
</reference>
<dbReference type="InterPro" id="IPR002549">
    <property type="entry name" value="AI-2E-like"/>
</dbReference>
<comment type="caution">
    <text evidence="7">The sequence shown here is derived from an EMBL/GenBank/DDBJ whole genome shotgun (WGS) entry which is preliminary data.</text>
</comment>
<evidence type="ECO:0000313" key="7">
    <source>
        <dbReference type="EMBL" id="GEP29074.1"/>
    </source>
</evidence>
<gene>
    <name evidence="7" type="ORF">TPL01_02120</name>
</gene>
<accession>A0A512L3M6</accession>
<dbReference type="GO" id="GO:0016020">
    <property type="term" value="C:membrane"/>
    <property type="evidence" value="ECO:0007669"/>
    <property type="project" value="UniProtKB-SubCell"/>
</dbReference>
<feature type="transmembrane region" description="Helical" evidence="6">
    <location>
        <begin position="233"/>
        <end position="252"/>
    </location>
</feature>
<keyword evidence="8" id="KW-1185">Reference proteome</keyword>
<name>A0A512L3M6_9PROT</name>
<evidence type="ECO:0000256" key="6">
    <source>
        <dbReference type="SAM" id="Phobius"/>
    </source>
</evidence>